<evidence type="ECO:0000256" key="3">
    <source>
        <dbReference type="ARBA" id="ARBA00022771"/>
    </source>
</evidence>
<sequence>MKPHEEWVDGSWTVDCVCGVSFDDGKEMVNCDECGVWVHTWCSRYDKGDDLFACHKCKIKSNKLRMESLSSQGRAFTVPIEERVHVQGVPGGDLALFDGLSSVFSRQLWKCTGYVPKKFRLQWREFPCCDDDHKGGQEDGCDGVLLSMFEENDVASAPIDDVVGTNDEKRGGRNFGYRGMKMKRSQIDDVNKEKSLLCDLSSDKRRREDFEDRVKKKVKVEDKGEEEEDDKNDLVVKATLKVQ</sequence>
<dbReference type="PROSITE" id="PS01359">
    <property type="entry name" value="ZF_PHD_1"/>
    <property type="match status" value="1"/>
</dbReference>
<comment type="subcellular location">
    <subcellularLocation>
        <location evidence="1">Nucleus</location>
    </subcellularLocation>
</comment>
<reference evidence="7 8" key="1">
    <citation type="submission" date="2020-02" db="EMBL/GenBank/DDBJ databases">
        <authorList>
            <person name="Ma Q."/>
            <person name="Huang Y."/>
            <person name="Song X."/>
            <person name="Pei D."/>
        </authorList>
    </citation>
    <scope>NUCLEOTIDE SEQUENCE [LARGE SCALE GENOMIC DNA]</scope>
    <source>
        <strain evidence="7">Sxm20200214</strain>
        <tissue evidence="7">Leaf</tissue>
    </source>
</reference>
<accession>A0A8X7WLS1</accession>
<dbReference type="InterPro" id="IPR011011">
    <property type="entry name" value="Znf_FYVE_PHD"/>
</dbReference>
<protein>
    <recommendedName>
        <fullName evidence="9">Zinc finger PHD-type domain-containing protein</fullName>
    </recommendedName>
</protein>
<organism evidence="7 8">
    <name type="scientific">Brassica carinata</name>
    <name type="common">Ethiopian mustard</name>
    <name type="synonym">Abyssinian cabbage</name>
    <dbReference type="NCBI Taxonomy" id="52824"/>
    <lineage>
        <taxon>Eukaryota</taxon>
        <taxon>Viridiplantae</taxon>
        <taxon>Streptophyta</taxon>
        <taxon>Embryophyta</taxon>
        <taxon>Tracheophyta</taxon>
        <taxon>Spermatophyta</taxon>
        <taxon>Magnoliopsida</taxon>
        <taxon>eudicotyledons</taxon>
        <taxon>Gunneridae</taxon>
        <taxon>Pentapetalae</taxon>
        <taxon>rosids</taxon>
        <taxon>malvids</taxon>
        <taxon>Brassicales</taxon>
        <taxon>Brassicaceae</taxon>
        <taxon>Brassiceae</taxon>
        <taxon>Brassica</taxon>
    </lineage>
</organism>
<gene>
    <name evidence="7" type="ORF">Bca52824_002745</name>
</gene>
<dbReference type="InterPro" id="IPR013083">
    <property type="entry name" value="Znf_RING/FYVE/PHD"/>
</dbReference>
<dbReference type="SUPFAM" id="SSF57903">
    <property type="entry name" value="FYVE/PHD zinc finger"/>
    <property type="match status" value="1"/>
</dbReference>
<evidence type="ECO:0000313" key="8">
    <source>
        <dbReference type="Proteomes" id="UP000886595"/>
    </source>
</evidence>
<dbReference type="PANTHER" id="PTHR14571">
    <property type="entry name" value="HISTONE-LYSINE N-METHYLTRANSFERASE SET-26-RELATED"/>
    <property type="match status" value="1"/>
</dbReference>
<evidence type="ECO:0008006" key="9">
    <source>
        <dbReference type="Google" id="ProtNLM"/>
    </source>
</evidence>
<evidence type="ECO:0000256" key="5">
    <source>
        <dbReference type="ARBA" id="ARBA00023242"/>
    </source>
</evidence>
<evidence type="ECO:0000313" key="7">
    <source>
        <dbReference type="EMBL" id="KAG2331565.1"/>
    </source>
</evidence>
<evidence type="ECO:0000256" key="1">
    <source>
        <dbReference type="ARBA" id="ARBA00004123"/>
    </source>
</evidence>
<dbReference type="EMBL" id="JAAMPC010000001">
    <property type="protein sequence ID" value="KAG2331565.1"/>
    <property type="molecule type" value="Genomic_DNA"/>
</dbReference>
<comment type="caution">
    <text evidence="7">The sequence shown here is derived from an EMBL/GenBank/DDBJ whole genome shotgun (WGS) entry which is preliminary data.</text>
</comment>
<dbReference type="GO" id="GO:0005634">
    <property type="term" value="C:nucleus"/>
    <property type="evidence" value="ECO:0007669"/>
    <property type="project" value="UniProtKB-SubCell"/>
</dbReference>
<keyword evidence="5" id="KW-0539">Nucleus</keyword>
<dbReference type="PANTHER" id="PTHR14571:SF9">
    <property type="entry name" value="HISTONE-LYSINE N-METHYLTRANSFERASE SET-26-RELATED"/>
    <property type="match status" value="1"/>
</dbReference>
<evidence type="ECO:0000256" key="6">
    <source>
        <dbReference type="SAM" id="MobiDB-lite"/>
    </source>
</evidence>
<evidence type="ECO:0000256" key="2">
    <source>
        <dbReference type="ARBA" id="ARBA00022723"/>
    </source>
</evidence>
<dbReference type="Proteomes" id="UP000886595">
    <property type="component" value="Unassembled WGS sequence"/>
</dbReference>
<keyword evidence="8" id="KW-1185">Reference proteome</keyword>
<dbReference type="OrthoDB" id="79252at2759"/>
<keyword evidence="4" id="KW-0862">Zinc</keyword>
<evidence type="ECO:0000256" key="4">
    <source>
        <dbReference type="ARBA" id="ARBA00022833"/>
    </source>
</evidence>
<feature type="region of interest" description="Disordered" evidence="6">
    <location>
        <begin position="205"/>
        <end position="233"/>
    </location>
</feature>
<dbReference type="InterPro" id="IPR019786">
    <property type="entry name" value="Zinc_finger_PHD-type_CS"/>
</dbReference>
<name>A0A8X7WLS1_BRACI</name>
<dbReference type="AlphaFoldDB" id="A0A8X7WLS1"/>
<keyword evidence="2" id="KW-0479">Metal-binding</keyword>
<feature type="compositionally biased region" description="Basic and acidic residues" evidence="6">
    <location>
        <begin position="205"/>
        <end position="222"/>
    </location>
</feature>
<dbReference type="Gene3D" id="3.30.40.10">
    <property type="entry name" value="Zinc/RING finger domain, C3HC4 (zinc finger)"/>
    <property type="match status" value="1"/>
</dbReference>
<keyword evidence="3" id="KW-0863">Zinc-finger</keyword>
<proteinExistence type="predicted"/>
<dbReference type="GO" id="GO:0008270">
    <property type="term" value="F:zinc ion binding"/>
    <property type="evidence" value="ECO:0007669"/>
    <property type="project" value="UniProtKB-KW"/>
</dbReference>